<evidence type="ECO:0000313" key="2">
    <source>
        <dbReference type="Proteomes" id="UP000663848"/>
    </source>
</evidence>
<sequence length="53" mass="5806">MATTRRYLDVTSKGPSTLANNDTSIAPININCLDPLGRSALLIGFYNDHKEIL</sequence>
<dbReference type="Proteomes" id="UP000663848">
    <property type="component" value="Unassembled WGS sequence"/>
</dbReference>
<accession>A0A822EMK1</accession>
<comment type="caution">
    <text evidence="1">The sequence shown here is derived from an EMBL/GenBank/DDBJ whole genome shotgun (WGS) entry which is preliminary data.</text>
</comment>
<name>A0A822EMK1_9BILA</name>
<dbReference type="EMBL" id="CAJOBR010071597">
    <property type="protein sequence ID" value="CAF5101375.1"/>
    <property type="molecule type" value="Genomic_DNA"/>
</dbReference>
<protein>
    <submittedName>
        <fullName evidence="1">Uncharacterized protein</fullName>
    </submittedName>
</protein>
<reference evidence="1" key="1">
    <citation type="submission" date="2021-02" db="EMBL/GenBank/DDBJ databases">
        <authorList>
            <person name="Nowell W R."/>
        </authorList>
    </citation>
    <scope>NUCLEOTIDE SEQUENCE</scope>
</reference>
<dbReference type="AlphaFoldDB" id="A0A822EMK1"/>
<gene>
    <name evidence="1" type="ORF">QYT958_LOCUS44858</name>
</gene>
<evidence type="ECO:0000313" key="1">
    <source>
        <dbReference type="EMBL" id="CAF5101375.1"/>
    </source>
</evidence>
<organism evidence="1 2">
    <name type="scientific">Rotaria socialis</name>
    <dbReference type="NCBI Taxonomy" id="392032"/>
    <lineage>
        <taxon>Eukaryota</taxon>
        <taxon>Metazoa</taxon>
        <taxon>Spiralia</taxon>
        <taxon>Gnathifera</taxon>
        <taxon>Rotifera</taxon>
        <taxon>Eurotatoria</taxon>
        <taxon>Bdelloidea</taxon>
        <taxon>Philodinida</taxon>
        <taxon>Philodinidae</taxon>
        <taxon>Rotaria</taxon>
    </lineage>
</organism>
<feature type="non-terminal residue" evidence="1">
    <location>
        <position position="53"/>
    </location>
</feature>
<proteinExistence type="predicted"/>